<evidence type="ECO:0000256" key="3">
    <source>
        <dbReference type="ARBA" id="ARBA00022989"/>
    </source>
</evidence>
<dbReference type="Pfam" id="PF13519">
    <property type="entry name" value="VWA_2"/>
    <property type="match status" value="1"/>
</dbReference>
<dbReference type="InterPro" id="IPR036465">
    <property type="entry name" value="vWFA_dom_sf"/>
</dbReference>
<dbReference type="SUPFAM" id="SSF53300">
    <property type="entry name" value="vWA-like"/>
    <property type="match status" value="1"/>
</dbReference>
<keyword evidence="3 5" id="KW-1133">Transmembrane helix</keyword>
<dbReference type="EMBL" id="PYAX01000009">
    <property type="protein sequence ID" value="PSL53530.1"/>
    <property type="molecule type" value="Genomic_DNA"/>
</dbReference>
<dbReference type="AlphaFoldDB" id="A0A2P8I4Z6"/>
<dbReference type="InterPro" id="IPR002035">
    <property type="entry name" value="VWF_A"/>
</dbReference>
<feature type="transmembrane region" description="Helical" evidence="5">
    <location>
        <begin position="298"/>
        <end position="317"/>
    </location>
</feature>
<reference evidence="7 8" key="1">
    <citation type="submission" date="2018-03" db="EMBL/GenBank/DDBJ databases">
        <title>Genomic Encyclopedia of Type Strains, Phase III (KMG-III): the genomes of soil and plant-associated and newly described type strains.</title>
        <authorList>
            <person name="Whitman W."/>
        </authorList>
    </citation>
    <scope>NUCLEOTIDE SEQUENCE [LARGE SCALE GENOMIC DNA]</scope>
    <source>
        <strain evidence="7 8">CGMCC 4.7097</strain>
    </source>
</reference>
<dbReference type="PROSITE" id="PS50234">
    <property type="entry name" value="VWFA"/>
    <property type="match status" value="1"/>
</dbReference>
<organism evidence="7 8">
    <name type="scientific">Saccharothrix carnea</name>
    <dbReference type="NCBI Taxonomy" id="1280637"/>
    <lineage>
        <taxon>Bacteria</taxon>
        <taxon>Bacillati</taxon>
        <taxon>Actinomycetota</taxon>
        <taxon>Actinomycetes</taxon>
        <taxon>Pseudonocardiales</taxon>
        <taxon>Pseudonocardiaceae</taxon>
        <taxon>Saccharothrix</taxon>
    </lineage>
</organism>
<dbReference type="InterPro" id="IPR024163">
    <property type="entry name" value="Aerotolerance_reg_N"/>
</dbReference>
<evidence type="ECO:0000256" key="1">
    <source>
        <dbReference type="ARBA" id="ARBA00022475"/>
    </source>
</evidence>
<keyword evidence="1" id="KW-1003">Cell membrane</keyword>
<dbReference type="OrthoDB" id="8882959at2"/>
<evidence type="ECO:0000313" key="7">
    <source>
        <dbReference type="EMBL" id="PSL53530.1"/>
    </source>
</evidence>
<dbReference type="Gene3D" id="3.40.50.410">
    <property type="entry name" value="von Willebrand factor, type A domain"/>
    <property type="match status" value="1"/>
</dbReference>
<protein>
    <submittedName>
        <fullName evidence="7">Ca-activated chloride channel family protein</fullName>
    </submittedName>
</protein>
<keyword evidence="4 5" id="KW-0472">Membrane</keyword>
<name>A0A2P8I4Z6_SACCR</name>
<gene>
    <name evidence="7" type="ORF">B0I31_109320</name>
</gene>
<evidence type="ECO:0000256" key="4">
    <source>
        <dbReference type="ARBA" id="ARBA00023136"/>
    </source>
</evidence>
<dbReference type="Pfam" id="PF07584">
    <property type="entry name" value="BatA"/>
    <property type="match status" value="1"/>
</dbReference>
<keyword evidence="8" id="KW-1185">Reference proteome</keyword>
<accession>A0A2P8I4Z6</accession>
<dbReference type="NCBIfam" id="NF010238">
    <property type="entry name" value="PRK13685.1"/>
    <property type="match status" value="1"/>
</dbReference>
<feature type="domain" description="VWFA" evidence="6">
    <location>
        <begin position="90"/>
        <end position="281"/>
    </location>
</feature>
<dbReference type="RefSeq" id="WP_106618214.1">
    <property type="nucleotide sequence ID" value="NZ_PYAX01000009.1"/>
</dbReference>
<keyword evidence="2 5" id="KW-0812">Transmembrane</keyword>
<evidence type="ECO:0000256" key="2">
    <source>
        <dbReference type="ARBA" id="ARBA00022692"/>
    </source>
</evidence>
<evidence type="ECO:0000313" key="8">
    <source>
        <dbReference type="Proteomes" id="UP000241118"/>
    </source>
</evidence>
<proteinExistence type="predicted"/>
<dbReference type="InterPro" id="IPR050768">
    <property type="entry name" value="UPF0353/GerABKA_families"/>
</dbReference>
<dbReference type="PANTHER" id="PTHR22550">
    <property type="entry name" value="SPORE GERMINATION PROTEIN"/>
    <property type="match status" value="1"/>
</dbReference>
<sequence length="321" mass="33853">MSLSGFTAPWWFLLLVVVAGLAAFYVVLQRVLRKRTLRFANLPMLEKVAPKRQGWYKHVPAALLMVAFIVLTVALAGPTAEQKVPRNRATVMLVIDTSLSMKATDVQPSRLEAAQVAAKSFADGLTPGINLGLISFAGSATVLVAPTTDRAAVTQSIDGLKLAQSTATGDAIVAALAAIDSFGKVVGGADGPPPARIVLMTDGKETVGTRDAFDAAEDAKTAGVPISTISFGTEEGVVEIEGRRQEVPVDDDSMKEIAKLSGGEFFKAASAEELRRVYDTLGEQIGYEKKQADASRPWVALGTVLGMIAVAGALLFGQRLP</sequence>
<evidence type="ECO:0000256" key="5">
    <source>
        <dbReference type="SAM" id="Phobius"/>
    </source>
</evidence>
<dbReference type="Proteomes" id="UP000241118">
    <property type="component" value="Unassembled WGS sequence"/>
</dbReference>
<dbReference type="SMART" id="SM00327">
    <property type="entry name" value="VWA"/>
    <property type="match status" value="1"/>
</dbReference>
<comment type="caution">
    <text evidence="7">The sequence shown here is derived from an EMBL/GenBank/DDBJ whole genome shotgun (WGS) entry which is preliminary data.</text>
</comment>
<feature type="transmembrane region" description="Helical" evidence="5">
    <location>
        <begin position="6"/>
        <end position="28"/>
    </location>
</feature>
<dbReference type="PANTHER" id="PTHR22550:SF5">
    <property type="entry name" value="LEUCINE ZIPPER PROTEIN 4"/>
    <property type="match status" value="1"/>
</dbReference>
<feature type="transmembrane region" description="Helical" evidence="5">
    <location>
        <begin position="61"/>
        <end position="80"/>
    </location>
</feature>
<evidence type="ECO:0000259" key="6">
    <source>
        <dbReference type="PROSITE" id="PS50234"/>
    </source>
</evidence>